<gene>
    <name evidence="7" type="ORF">GCM10010310_65830</name>
</gene>
<sequence length="387" mass="40930">MHVPSTAPPPATAAPLFGPFTVGSLALENRIVMAPMTRELSPGGVPGPEVAAYYARRARNGVGLIITEGAAIGHPSSERRAAVPRIHGADALAGWTRVTQAVHAAGGRIAAQLMHVGLDPLLWGMTPAEMDAASPAGFELLSPSGVDPSQPAAATVGREMSDVDISSVIDAYARAAAEARQAGFDAIELHAAHGYLIDQFFWAVTNRRKDRYGGDLSARTRFGADVVRACRHAVGEDFPIFLRFSQWKVGHYAARLADSPDELAAVLGPLVQAGVDAFHCSTRRFWQPEFEGSDLNLAGWTKKVTGRPVIAVGSVGLKDSDFLSYLDGKGADVGDVSVVADRLAQGEFDLVAVGRALIADPAWPAKVRGGRSADLIPFDARMLTSLH</sequence>
<accession>A0ABN3TD62</accession>
<evidence type="ECO:0000256" key="5">
    <source>
        <dbReference type="ARBA" id="ARBA00023002"/>
    </source>
</evidence>
<organism evidence="7 8">
    <name type="scientific">Streptomyces violaceolatus</name>
    <dbReference type="NCBI Taxonomy" id="67378"/>
    <lineage>
        <taxon>Bacteria</taxon>
        <taxon>Bacillati</taxon>
        <taxon>Actinomycetota</taxon>
        <taxon>Actinomycetes</taxon>
        <taxon>Kitasatosporales</taxon>
        <taxon>Streptomycetaceae</taxon>
        <taxon>Streptomyces</taxon>
        <taxon>Streptomyces violaceoruber group</taxon>
    </lineage>
</organism>
<evidence type="ECO:0000256" key="3">
    <source>
        <dbReference type="ARBA" id="ARBA00022643"/>
    </source>
</evidence>
<keyword evidence="8" id="KW-1185">Reference proteome</keyword>
<comment type="caution">
    <text evidence="7">The sequence shown here is derived from an EMBL/GenBank/DDBJ whole genome shotgun (WGS) entry which is preliminary data.</text>
</comment>
<dbReference type="PANTHER" id="PTHR43303">
    <property type="entry name" value="NADPH DEHYDROGENASE C23G7.10C-RELATED"/>
    <property type="match status" value="1"/>
</dbReference>
<dbReference type="PANTHER" id="PTHR43303:SF4">
    <property type="entry name" value="NADPH DEHYDROGENASE C23G7.10C-RELATED"/>
    <property type="match status" value="1"/>
</dbReference>
<evidence type="ECO:0000313" key="7">
    <source>
        <dbReference type="EMBL" id="GAA2699194.1"/>
    </source>
</evidence>
<dbReference type="InterPro" id="IPR013785">
    <property type="entry name" value="Aldolase_TIM"/>
</dbReference>
<name>A0ABN3TD62_9ACTN</name>
<evidence type="ECO:0000313" key="8">
    <source>
        <dbReference type="Proteomes" id="UP001499989"/>
    </source>
</evidence>
<comment type="cofactor">
    <cofactor evidence="1">
        <name>FMN</name>
        <dbReference type="ChEBI" id="CHEBI:58210"/>
    </cofactor>
</comment>
<dbReference type="EMBL" id="BAAASK010000029">
    <property type="protein sequence ID" value="GAA2699194.1"/>
    <property type="molecule type" value="Genomic_DNA"/>
</dbReference>
<dbReference type="GeneID" id="91389364"/>
<dbReference type="CDD" id="cd04747">
    <property type="entry name" value="OYE_like_5_FMN"/>
    <property type="match status" value="1"/>
</dbReference>
<dbReference type="InterPro" id="IPR001155">
    <property type="entry name" value="OxRdtase_FMN_N"/>
</dbReference>
<dbReference type="Proteomes" id="UP001499989">
    <property type="component" value="Unassembled WGS sequence"/>
</dbReference>
<evidence type="ECO:0000256" key="4">
    <source>
        <dbReference type="ARBA" id="ARBA00022857"/>
    </source>
</evidence>
<evidence type="ECO:0000256" key="1">
    <source>
        <dbReference type="ARBA" id="ARBA00001917"/>
    </source>
</evidence>
<dbReference type="RefSeq" id="WP_189285526.1">
    <property type="nucleotide sequence ID" value="NZ_BAAASK010000029.1"/>
</dbReference>
<keyword evidence="2" id="KW-0285">Flavoprotein</keyword>
<keyword evidence="4" id="KW-0521">NADP</keyword>
<feature type="domain" description="NADH:flavin oxidoreductase/NADH oxidase N-terminal" evidence="6">
    <location>
        <begin position="16"/>
        <end position="372"/>
    </location>
</feature>
<evidence type="ECO:0000259" key="6">
    <source>
        <dbReference type="Pfam" id="PF00724"/>
    </source>
</evidence>
<proteinExistence type="predicted"/>
<dbReference type="Pfam" id="PF00724">
    <property type="entry name" value="Oxidored_FMN"/>
    <property type="match status" value="1"/>
</dbReference>
<evidence type="ECO:0000256" key="2">
    <source>
        <dbReference type="ARBA" id="ARBA00022630"/>
    </source>
</evidence>
<reference evidence="7 8" key="1">
    <citation type="journal article" date="2019" name="Int. J. Syst. Evol. Microbiol.">
        <title>The Global Catalogue of Microorganisms (GCM) 10K type strain sequencing project: providing services to taxonomists for standard genome sequencing and annotation.</title>
        <authorList>
            <consortium name="The Broad Institute Genomics Platform"/>
            <consortium name="The Broad Institute Genome Sequencing Center for Infectious Disease"/>
            <person name="Wu L."/>
            <person name="Ma J."/>
        </authorList>
    </citation>
    <scope>NUCLEOTIDE SEQUENCE [LARGE SCALE GENOMIC DNA]</scope>
    <source>
        <strain evidence="7 8">JCM 4531</strain>
    </source>
</reference>
<dbReference type="InterPro" id="IPR044152">
    <property type="entry name" value="YqjM-like"/>
</dbReference>
<keyword evidence="3" id="KW-0288">FMN</keyword>
<dbReference type="SUPFAM" id="SSF51395">
    <property type="entry name" value="FMN-linked oxidoreductases"/>
    <property type="match status" value="1"/>
</dbReference>
<dbReference type="Gene3D" id="3.20.20.70">
    <property type="entry name" value="Aldolase class I"/>
    <property type="match status" value="1"/>
</dbReference>
<protein>
    <submittedName>
        <fullName evidence="7">NADH:flavin oxidoreductase</fullName>
    </submittedName>
</protein>
<keyword evidence="5" id="KW-0560">Oxidoreductase</keyword>